<protein>
    <submittedName>
        <fullName evidence="1">Conserved phage protein</fullName>
    </submittedName>
</protein>
<dbReference type="Pfam" id="PF11367">
    <property type="entry name" value="Tail_completion_gp17"/>
    <property type="match status" value="1"/>
</dbReference>
<organism evidence="1 2">
    <name type="scientific">Paenibacillus mucilaginosus (strain KNP414)</name>
    <dbReference type="NCBI Taxonomy" id="1036673"/>
    <lineage>
        <taxon>Bacteria</taxon>
        <taxon>Bacillati</taxon>
        <taxon>Bacillota</taxon>
        <taxon>Bacilli</taxon>
        <taxon>Bacillales</taxon>
        <taxon>Paenibacillaceae</taxon>
        <taxon>Paenibacillus</taxon>
    </lineage>
</organism>
<reference evidence="1 2" key="2">
    <citation type="journal article" date="2013" name="Genome Announc.">
        <title>Genome Sequence of Growth-Improving Paenibacillus mucilaginosus Strain KNP414.</title>
        <authorList>
            <person name="Lu J.J."/>
            <person name="Wang J.F."/>
            <person name="Hu X.F."/>
        </authorList>
    </citation>
    <scope>NUCLEOTIDE SEQUENCE [LARGE SCALE GENOMIC DNA]</scope>
    <source>
        <strain evidence="1 2">KNP414</strain>
    </source>
</reference>
<accession>F8FH83</accession>
<evidence type="ECO:0000313" key="1">
    <source>
        <dbReference type="EMBL" id="AEI39785.1"/>
    </source>
</evidence>
<gene>
    <name evidence="1" type="ordered locus">KNP414_01218</name>
</gene>
<dbReference type="AlphaFoldDB" id="F8FH83"/>
<dbReference type="InterPro" id="IPR021508">
    <property type="entry name" value="Gp17-like"/>
</dbReference>
<dbReference type="Gene3D" id="3.30.2000.30">
    <property type="match status" value="1"/>
</dbReference>
<name>F8FH83_PAEMK</name>
<dbReference type="KEGG" id="pms:KNP414_01218"/>
<dbReference type="Proteomes" id="UP000006620">
    <property type="component" value="Chromosome"/>
</dbReference>
<evidence type="ECO:0000313" key="2">
    <source>
        <dbReference type="Proteomes" id="UP000006620"/>
    </source>
</evidence>
<sequence>MINIKPEVLEALRADEELLALLGAPRVYQLVAPEPDKFPRITFFEMSNFDKDFADDSAISSQIIFQVDIWNKANTSGIADRVDAVMKSLGFGRSGSADLYENDTGIFHKAMRYTTTREA</sequence>
<dbReference type="RefSeq" id="WP_013914947.1">
    <property type="nucleotide sequence ID" value="NC_015690.1"/>
</dbReference>
<dbReference type="EMBL" id="CP002869">
    <property type="protein sequence ID" value="AEI39785.1"/>
    <property type="molecule type" value="Genomic_DNA"/>
</dbReference>
<reference evidence="2" key="1">
    <citation type="submission" date="2011-06" db="EMBL/GenBank/DDBJ databases">
        <title>Complete genome sequence of Paenibacillus mucilaginosus KNP414.</title>
        <authorList>
            <person name="Wang J."/>
            <person name="Hu S."/>
            <person name="Hu X."/>
            <person name="Zhang B."/>
            <person name="Dong D."/>
            <person name="Zhang S."/>
            <person name="Zhao K."/>
            <person name="Wu D."/>
        </authorList>
    </citation>
    <scope>NUCLEOTIDE SEQUENCE [LARGE SCALE GENOMIC DNA]</scope>
    <source>
        <strain evidence="2">KNP414</strain>
    </source>
</reference>
<dbReference type="PATRIC" id="fig|1036673.3.peg.1056"/>
<dbReference type="HOGENOM" id="CLU_160601_0_0_9"/>
<dbReference type="InterPro" id="IPR053745">
    <property type="entry name" value="Viral_Tail_Comp_sf"/>
</dbReference>
<proteinExistence type="predicted"/>